<evidence type="ECO:0000256" key="8">
    <source>
        <dbReference type="NCBIfam" id="TIGR03303"/>
    </source>
</evidence>
<comment type="caution">
    <text evidence="11">The sequence shown here is derived from an EMBL/GenBank/DDBJ whole genome shotgun (WGS) entry which is preliminary data.</text>
</comment>
<feature type="signal peptide" evidence="9">
    <location>
        <begin position="1"/>
        <end position="23"/>
    </location>
</feature>
<dbReference type="OrthoDB" id="9803054at2"/>
<protein>
    <recommendedName>
        <fullName evidence="8">Outer membrane protein assembly factor BamA</fullName>
    </recommendedName>
</protein>
<proteinExistence type="inferred from homology"/>
<dbReference type="STRING" id="556267.HWAG_00478"/>
<dbReference type="InterPro" id="IPR039910">
    <property type="entry name" value="D15-like"/>
</dbReference>
<dbReference type="Proteomes" id="UP000233350">
    <property type="component" value="Unassembled WGS sequence"/>
</dbReference>
<dbReference type="Gene3D" id="3.10.20.310">
    <property type="entry name" value="membrane protein fhac"/>
    <property type="match status" value="5"/>
</dbReference>
<feature type="domain" description="POTRA" evidence="10">
    <location>
        <begin position="269"/>
        <end position="348"/>
    </location>
</feature>
<name>A0A2N3PIH3_9HELI</name>
<organism evidence="11 12">
    <name type="scientific">Helicobacter winghamensis</name>
    <dbReference type="NCBI Taxonomy" id="157268"/>
    <lineage>
        <taxon>Bacteria</taxon>
        <taxon>Pseudomonadati</taxon>
        <taxon>Campylobacterota</taxon>
        <taxon>Epsilonproteobacteria</taxon>
        <taxon>Campylobacterales</taxon>
        <taxon>Helicobacteraceae</taxon>
        <taxon>Helicobacter</taxon>
    </lineage>
</organism>
<dbReference type="AlphaFoldDB" id="A0A2N3PIH3"/>
<evidence type="ECO:0000313" key="11">
    <source>
        <dbReference type="EMBL" id="PKT80571.1"/>
    </source>
</evidence>
<gene>
    <name evidence="11" type="ORF">BCM31_03645</name>
</gene>
<evidence type="ECO:0000256" key="2">
    <source>
        <dbReference type="ARBA" id="ARBA00022452"/>
    </source>
</evidence>
<dbReference type="Pfam" id="PF07244">
    <property type="entry name" value="POTRA"/>
    <property type="match status" value="4"/>
</dbReference>
<reference evidence="11 12" key="1">
    <citation type="submission" date="2016-07" db="EMBL/GenBank/DDBJ databases">
        <title>Detection of Helicobacter winghamensis from caecal content of red fox (Vulpes vulpes).</title>
        <authorList>
            <person name="Zanoni R.G."/>
            <person name="Florio D."/>
            <person name="Caffara M."/>
            <person name="Renzi M."/>
            <person name="Parisi A."/>
            <person name="Pasquali F."/>
            <person name="Manfreda G."/>
        </authorList>
    </citation>
    <scope>NUCLEOTIDE SEQUENCE [LARGE SCALE GENOMIC DNA]</scope>
    <source>
        <strain evidence="11 12">295_13</strain>
    </source>
</reference>
<comment type="subcellular location">
    <subcellularLocation>
        <location evidence="1">Membrane</location>
    </subcellularLocation>
</comment>
<feature type="chain" id="PRO_5039887392" description="Outer membrane protein assembly factor BamA" evidence="9">
    <location>
        <begin position="24"/>
        <end position="751"/>
    </location>
</feature>
<evidence type="ECO:0000313" key="12">
    <source>
        <dbReference type="Proteomes" id="UP000233350"/>
    </source>
</evidence>
<feature type="domain" description="POTRA" evidence="10">
    <location>
        <begin position="351"/>
        <end position="423"/>
    </location>
</feature>
<dbReference type="RefSeq" id="WP_006802170.1">
    <property type="nucleotide sequence ID" value="NZ_CP063528.1"/>
</dbReference>
<dbReference type="NCBIfam" id="TIGR03303">
    <property type="entry name" value="OM_YaeT"/>
    <property type="match status" value="1"/>
</dbReference>
<dbReference type="InterPro" id="IPR000184">
    <property type="entry name" value="Bac_surfAg_D15"/>
</dbReference>
<dbReference type="InterPro" id="IPR034746">
    <property type="entry name" value="POTRA"/>
</dbReference>
<dbReference type="PANTHER" id="PTHR12815">
    <property type="entry name" value="SORTING AND ASSEMBLY MACHINERY SAMM50 PROTEIN FAMILY MEMBER"/>
    <property type="match status" value="1"/>
</dbReference>
<dbReference type="HAMAP" id="MF_01430">
    <property type="entry name" value="OM_assembly_BamA"/>
    <property type="match status" value="1"/>
</dbReference>
<dbReference type="GO" id="GO:0071709">
    <property type="term" value="P:membrane assembly"/>
    <property type="evidence" value="ECO:0007669"/>
    <property type="project" value="InterPro"/>
</dbReference>
<evidence type="ECO:0000259" key="10">
    <source>
        <dbReference type="PROSITE" id="PS51779"/>
    </source>
</evidence>
<dbReference type="GO" id="GO:0009279">
    <property type="term" value="C:cell outer membrane"/>
    <property type="evidence" value="ECO:0007669"/>
    <property type="project" value="UniProtKB-UniRule"/>
</dbReference>
<sequence>MLFPKTLLSLTPLCLFFSISANAMSLPKIKEVHYEGLNHISPLIANEIAKVRVGEPLDIDRIDASVRDFYAQGYFKDIWVTEENGILTYHFVEKPVIASLIVSGYGAGKEQQQLDKEIGLKKGDVYDENKIANVRRQIVRLLEAQGFYDSVVEVKTEEISKNALKVTLEINKGENIIIREANYYGRDNLSVSRIEAAIANKEKDFIGWMWGFNNGKLQINELESDRLRIRDLYLQKGYLDADVSVPFLKTDFTTYNAILDYHINEGERYRVSEVEIILEEDVIETEKLYDDLKLKKGKVYNIAKMRDDMESIRYRIGDLGYAFVRVTPDLDKNQEEGKVRLVYYVQPGKKVRVKDVIISGNNKTLDRVVRRNVLLAPGEEYEMSKIQRSKNALMRTGSFESVDIQEERVDEENVNLLVKVKEGKTGEFAFGLGYGSYDGLMGSVSIKDRNIFGTGLTAGVYLDKSEVSTAYRLNLYNPAVLDSEYSLGTDVYQNDYENYDYTETSTGFSVVGGRRIWEDLELTLGYTFQETKLSDFDSKSLEELYRRYYYPGTYVKSSIIPGFSFDNTDAYLFAKNGIRASGNIEYAGVGGDAEFIKYQGSYNFYKSIEEWVDIDLIFRYRARAGYVQSEGYLPISEKFYLGGINSVRGFESRSITPRDKFGLRIGGKQYFYNTVELSYNPFETIQMRFTAFYDYGMIGNKNINDMQRSSVGVGIEWVSPIGVINFIFPRALDDKKGDETSSFEFSMGQRF</sequence>
<keyword evidence="6" id="KW-0472">Membrane</keyword>
<dbReference type="InterPro" id="IPR010827">
    <property type="entry name" value="BamA/TamA_POTRA"/>
</dbReference>
<keyword evidence="2" id="KW-1134">Transmembrane beta strand</keyword>
<keyword evidence="5" id="KW-0677">Repeat</keyword>
<feature type="domain" description="POTRA" evidence="10">
    <location>
        <begin position="95"/>
        <end position="171"/>
    </location>
</feature>
<accession>A0A2N3PIH3</accession>
<dbReference type="PROSITE" id="PS51779">
    <property type="entry name" value="POTRA"/>
    <property type="match status" value="3"/>
</dbReference>
<dbReference type="Gene3D" id="2.40.160.50">
    <property type="entry name" value="membrane protein fhac: a member of the omp85/tpsb transporter family"/>
    <property type="match status" value="1"/>
</dbReference>
<dbReference type="EMBL" id="MBPK01000042">
    <property type="protein sequence ID" value="PKT80571.1"/>
    <property type="molecule type" value="Genomic_DNA"/>
</dbReference>
<keyword evidence="4 9" id="KW-0732">Signal</keyword>
<dbReference type="InterPro" id="IPR023707">
    <property type="entry name" value="OM_assembly_BamA"/>
</dbReference>
<evidence type="ECO:0000256" key="4">
    <source>
        <dbReference type="ARBA" id="ARBA00022729"/>
    </source>
</evidence>
<evidence type="ECO:0000256" key="7">
    <source>
        <dbReference type="ARBA" id="ARBA00023237"/>
    </source>
</evidence>
<evidence type="ECO:0000256" key="6">
    <source>
        <dbReference type="ARBA" id="ARBA00023136"/>
    </source>
</evidence>
<evidence type="ECO:0000256" key="3">
    <source>
        <dbReference type="ARBA" id="ARBA00022692"/>
    </source>
</evidence>
<evidence type="ECO:0000256" key="1">
    <source>
        <dbReference type="ARBA" id="ARBA00004370"/>
    </source>
</evidence>
<keyword evidence="3" id="KW-0812">Transmembrane</keyword>
<evidence type="ECO:0000256" key="5">
    <source>
        <dbReference type="ARBA" id="ARBA00022737"/>
    </source>
</evidence>
<dbReference type="Pfam" id="PF01103">
    <property type="entry name" value="Omp85"/>
    <property type="match status" value="1"/>
</dbReference>
<keyword evidence="12" id="KW-1185">Reference proteome</keyword>
<keyword evidence="7" id="KW-0998">Cell outer membrane</keyword>
<dbReference type="PIRSF" id="PIRSF006076">
    <property type="entry name" value="OM_assembly_OMP85"/>
    <property type="match status" value="1"/>
</dbReference>
<dbReference type="PANTHER" id="PTHR12815:SF23">
    <property type="entry name" value="OUTER MEMBRANE PROTEIN ASSEMBLY FACTOR BAMA"/>
    <property type="match status" value="1"/>
</dbReference>
<evidence type="ECO:0000256" key="9">
    <source>
        <dbReference type="SAM" id="SignalP"/>
    </source>
</evidence>